<sequence length="136" mass="16273">MNSETYNTYSEYSDEDEDIDTESLENYISKAIDIINKQDDKLYEANLRAETEKKLKDECYKIMDNMDNKIKTQENELILLRKDISNSKQKNKTVSKLFKTIGRKTNDITRKNYNDSYDKYFNAELNNITKRYNNYL</sequence>
<reference evidence="2" key="1">
    <citation type="journal article" date="2012" name="Proc. Natl. Acad. Sci. U.S.A.">
        <title>Provirophages and transpovirons as the diverse mobilome of giant viruses.</title>
        <authorList>
            <person name="Desnues C."/>
            <person name="La Scola B."/>
            <person name="Yutin N."/>
            <person name="Fournous G."/>
            <person name="Robert C."/>
            <person name="Azza S."/>
            <person name="Jardot P."/>
            <person name="Monteil S."/>
            <person name="Campocasso A."/>
            <person name="Koonin E.V."/>
            <person name="Raoult D."/>
        </authorList>
    </citation>
    <scope>NUCLEOTIDE SEQUENCE</scope>
</reference>
<accession>H6WBD5</accession>
<proteinExistence type="predicted"/>
<feature type="coiled-coil region" evidence="1">
    <location>
        <begin position="63"/>
        <end position="90"/>
    </location>
</feature>
<gene>
    <name evidence="2" type="ORF">tv_L3</name>
</gene>
<keyword evidence="1" id="KW-0175">Coiled coil</keyword>
<organism evidence="2">
    <name type="scientific">Mimivirus sp. 'lentille'</name>
    <dbReference type="NCBI Taxonomy" id="1128146"/>
    <lineage>
        <taxon>Viruses</taxon>
        <taxon>Varidnaviria</taxon>
        <taxon>Bamfordvirae</taxon>
        <taxon>Nucleocytoviricota</taxon>
        <taxon>Megaviricetes</taxon>
        <taxon>Imitervirales</taxon>
        <taxon>Mimiviridae</taxon>
        <taxon>Megamimivirinae</taxon>
        <taxon>Mimivirus</taxon>
    </lineage>
</organism>
<protein>
    <submittedName>
        <fullName evidence="2">Uncharacterized protein</fullName>
    </submittedName>
</protein>
<evidence type="ECO:0000313" key="2">
    <source>
        <dbReference type="EMBL" id="AEY99249.1"/>
    </source>
</evidence>
<dbReference type="EMBL" id="JQ063127">
    <property type="protein sequence ID" value="AEY99249.1"/>
    <property type="molecule type" value="Genomic_DNA"/>
</dbReference>
<name>H6WBD5_9VIRU</name>
<evidence type="ECO:0000256" key="1">
    <source>
        <dbReference type="SAM" id="Coils"/>
    </source>
</evidence>